<dbReference type="Pfam" id="PF00207">
    <property type="entry name" value="A2M"/>
    <property type="match status" value="1"/>
</dbReference>
<dbReference type="Proteomes" id="UP000069272">
    <property type="component" value="Chromosome 3R"/>
</dbReference>
<dbReference type="Pfam" id="PF17789">
    <property type="entry name" value="MG4"/>
    <property type="match status" value="1"/>
</dbReference>
<dbReference type="Pfam" id="PF07703">
    <property type="entry name" value="A2M_BRD"/>
    <property type="match status" value="1"/>
</dbReference>
<evidence type="ECO:0000256" key="1">
    <source>
        <dbReference type="ARBA" id="ARBA00022729"/>
    </source>
</evidence>
<feature type="domain" description="Alpha-macroglobulin receptor-binding" evidence="7">
    <location>
        <begin position="960"/>
        <end position="1049"/>
    </location>
</feature>
<dbReference type="InterPro" id="IPR013783">
    <property type="entry name" value="Ig-like_fold"/>
</dbReference>
<dbReference type="Gene3D" id="2.60.40.1940">
    <property type="match status" value="1"/>
</dbReference>
<protein>
    <recommendedName>
        <fullName evidence="10">Alpha-2-macroglobulin bait region domain-containing protein</fullName>
    </recommendedName>
</protein>
<proteinExistence type="predicted"/>
<dbReference type="AlphaFoldDB" id="A0A8W7K805"/>
<dbReference type="Pfam" id="PF01835">
    <property type="entry name" value="MG2"/>
    <property type="match status" value="1"/>
</dbReference>
<organism evidence="8 9">
    <name type="scientific">Anopheles albimanus</name>
    <name type="common">New world malaria mosquito</name>
    <dbReference type="NCBI Taxonomy" id="7167"/>
    <lineage>
        <taxon>Eukaryota</taxon>
        <taxon>Metazoa</taxon>
        <taxon>Ecdysozoa</taxon>
        <taxon>Arthropoda</taxon>
        <taxon>Hexapoda</taxon>
        <taxon>Insecta</taxon>
        <taxon>Pterygota</taxon>
        <taxon>Neoptera</taxon>
        <taxon>Endopterygota</taxon>
        <taxon>Diptera</taxon>
        <taxon>Nematocera</taxon>
        <taxon>Culicoidea</taxon>
        <taxon>Culicidae</taxon>
        <taxon>Anophelinae</taxon>
        <taxon>Anopheles</taxon>
    </lineage>
</organism>
<evidence type="ECO:0008006" key="10">
    <source>
        <dbReference type="Google" id="ProtNLM"/>
    </source>
</evidence>
<keyword evidence="1" id="KW-0732">Signal</keyword>
<keyword evidence="9" id="KW-1185">Reference proteome</keyword>
<sequence>MCSVMKFSLCIVVMCISLGETILIMAPIFFKTNRECTLIVSNVFSENKSDCLITVRLEGRNFDGSSQTNLTKIETVLPDTNKMITFNVPSNFTTEYVVLKIEGKQPSTSSNVNINHEIWLRHMDSSNLILIQLNKPVFRPDETLKFRVVVIDFDFRPLLSNETTVSVFVNGPNGDVIRHWCNISLNHGVFEDQMAIGTIPMLGTCKIEAWANGKLLTKREFEVKDYDLYLVDFKIYSTVAPCVEHQGLNLTVSVGNDLGRPISGTVEIDLVFFDEKLDSTKWEVNGERQVYLPFTEKLVSSDATYDVLLKIIFTEHYTNRTVVKEERITVYNYKYKVTYDSRLTYRPGSPFTVTLNVTDLNGEPANNATLLVEIGGAKELFAQNYTSNVTGYITIFMYTNESTKINYLQVSEGSDVKLNETIYELESDANMFIDVKLLTRVKFNRMIKLMVSCSHGMSILLYYVICKGTFIDAGFFRPNQMNRYPFQVLMSARLLPHSRIVVATVVNNKIILNDVDLFTIELENPLEIKIEENISEDGVEPGDEIELAIRGRPGSFVGLTAHDRRLEQHVKDYDAFFEMFWERFTWFHKTYDYRSKHLEEIGLSAWISEQTITISGNEPRYRARGIYPDEPRFGMPGPYRTEFFESWLWQNATIPASGRIGLVVTVPHSTKTWCITGFSMHPKYGLGIVDKPIQFSTKKIIYLLDQLPEFVTRGKTISLHFTLFSTINETFEATVTMFNAKNQLLFLDSPSGDSTESKIVDVMSNSPTPVSFIVKPMKLGELEIRLNASIMQGVISDSFKKIIKVLSEDFVHVGSKKIYYYSREYVKNMFDIPLLIGGNVEKGYLQVDLNFKFDLGNWHYLSKGFNVSLTVGDIRKMLHINSIQIHRVAENITLKSIAKEGNKIYVTITGSEIGIMQINWHVVFCPSFNVEMTIPATASKFLKQLNVCCSFIPEIVGEQSNDTLVEVSIPIGYAMENHSVQESTTSNPIDRIKVLHDGTTLKVYYKSMGIETTCFSVFAYRRYRMPLKHPSYIRVQDSYRPELNAMKMFNFYKFDMEDSSVASNNASL</sequence>
<dbReference type="InterPro" id="IPR040839">
    <property type="entry name" value="MG4"/>
</dbReference>
<dbReference type="InterPro" id="IPR011625">
    <property type="entry name" value="A2M_N_BRD"/>
</dbReference>
<reference evidence="8" key="2">
    <citation type="submission" date="2022-08" db="UniProtKB">
        <authorList>
            <consortium name="EnsemblMetazoa"/>
        </authorList>
    </citation>
    <scope>IDENTIFICATION</scope>
    <source>
        <strain evidence="8">STECLA/ALBI9_A</strain>
    </source>
</reference>
<dbReference type="EnsemblMetazoa" id="AALB016217-RA">
    <property type="protein sequence ID" value="AALB016217-PA"/>
    <property type="gene ID" value="AALB016217"/>
</dbReference>
<dbReference type="Pfam" id="PF07677">
    <property type="entry name" value="A2M_recep"/>
    <property type="match status" value="1"/>
</dbReference>
<dbReference type="Gene3D" id="2.60.40.1930">
    <property type="match status" value="2"/>
</dbReference>
<keyword evidence="3" id="KW-1015">Disulfide bond</keyword>
<keyword evidence="2" id="KW-0882">Thioester bond</keyword>
<feature type="domain" description="Alpha-2-macroglobulin bait region" evidence="5">
    <location>
        <begin position="433"/>
        <end position="569"/>
    </location>
</feature>
<evidence type="ECO:0000256" key="2">
    <source>
        <dbReference type="ARBA" id="ARBA00022966"/>
    </source>
</evidence>
<dbReference type="SMART" id="SM01360">
    <property type="entry name" value="A2M"/>
    <property type="match status" value="1"/>
</dbReference>
<dbReference type="Gene3D" id="2.20.130.20">
    <property type="match status" value="1"/>
</dbReference>
<evidence type="ECO:0000259" key="5">
    <source>
        <dbReference type="SMART" id="SM01359"/>
    </source>
</evidence>
<keyword evidence="4" id="KW-0472">Membrane</keyword>
<dbReference type="InterPro" id="IPR036595">
    <property type="entry name" value="A-macroglobulin_rcpt-bd_sf"/>
</dbReference>
<accession>A0A8W7K805</accession>
<evidence type="ECO:0000259" key="6">
    <source>
        <dbReference type="SMART" id="SM01360"/>
    </source>
</evidence>
<dbReference type="InterPro" id="IPR002890">
    <property type="entry name" value="MG2"/>
</dbReference>
<dbReference type="PANTHER" id="PTHR11412:SF136">
    <property type="entry name" value="CD109 ANTIGEN"/>
    <property type="match status" value="1"/>
</dbReference>
<dbReference type="GO" id="GO:0005576">
    <property type="term" value="C:extracellular region"/>
    <property type="evidence" value="ECO:0007669"/>
    <property type="project" value="InterPro"/>
</dbReference>
<name>A0A8W7K805_ANOAL</name>
<dbReference type="Gene3D" id="2.60.40.10">
    <property type="entry name" value="Immunoglobulins"/>
    <property type="match status" value="2"/>
</dbReference>
<evidence type="ECO:0000256" key="4">
    <source>
        <dbReference type="SAM" id="Phobius"/>
    </source>
</evidence>
<dbReference type="Gene3D" id="2.60.40.2950">
    <property type="match status" value="1"/>
</dbReference>
<evidence type="ECO:0000313" key="9">
    <source>
        <dbReference type="Proteomes" id="UP000069272"/>
    </source>
</evidence>
<dbReference type="InterPro" id="IPR001599">
    <property type="entry name" value="Macroglobln_a2"/>
</dbReference>
<dbReference type="SMART" id="SM01359">
    <property type="entry name" value="A2M_N_2"/>
    <property type="match status" value="1"/>
</dbReference>
<evidence type="ECO:0000313" key="8">
    <source>
        <dbReference type="EnsemblMetazoa" id="AALB016217-PA"/>
    </source>
</evidence>
<keyword evidence="4" id="KW-1133">Transmembrane helix</keyword>
<evidence type="ECO:0000256" key="3">
    <source>
        <dbReference type="ARBA" id="ARBA00023157"/>
    </source>
</evidence>
<feature type="transmembrane region" description="Helical" evidence="4">
    <location>
        <begin position="7"/>
        <end position="30"/>
    </location>
</feature>
<dbReference type="SUPFAM" id="SSF49410">
    <property type="entry name" value="Alpha-macroglobulin receptor domain"/>
    <property type="match status" value="1"/>
</dbReference>
<dbReference type="InterPro" id="IPR050473">
    <property type="entry name" value="A2M/Complement_sys"/>
</dbReference>
<feature type="domain" description="Alpha-2-macroglobulin" evidence="6">
    <location>
        <begin position="646"/>
        <end position="737"/>
    </location>
</feature>
<dbReference type="GO" id="GO:0004866">
    <property type="term" value="F:endopeptidase inhibitor activity"/>
    <property type="evidence" value="ECO:0007669"/>
    <property type="project" value="InterPro"/>
</dbReference>
<keyword evidence="4" id="KW-0812">Transmembrane</keyword>
<dbReference type="PANTHER" id="PTHR11412">
    <property type="entry name" value="MACROGLOBULIN / COMPLEMENT"/>
    <property type="match status" value="1"/>
</dbReference>
<dbReference type="SMART" id="SM01361">
    <property type="entry name" value="A2M_recep"/>
    <property type="match status" value="1"/>
</dbReference>
<reference evidence="8 9" key="1">
    <citation type="journal article" date="2017" name="G3 (Bethesda)">
        <title>The Physical Genome Mapping of Anopheles albimanus Corrected Scaffold Misassemblies and Identified Interarm Rearrangements in Genus Anopheles.</title>
        <authorList>
            <person name="Artemov G.N."/>
            <person name="Peery A.N."/>
            <person name="Jiang X."/>
            <person name="Tu Z."/>
            <person name="Stegniy V.N."/>
            <person name="Sharakhova M.V."/>
            <person name="Sharakhov I.V."/>
        </authorList>
    </citation>
    <scope>NUCLEOTIDE SEQUENCE [LARGE SCALE GENOMIC DNA]</scope>
    <source>
        <strain evidence="8 9">ALBI9_A</strain>
    </source>
</reference>
<dbReference type="Gene3D" id="2.60.40.690">
    <property type="entry name" value="Alpha-macroglobulin, receptor-binding domain"/>
    <property type="match status" value="1"/>
</dbReference>
<evidence type="ECO:0000259" key="7">
    <source>
        <dbReference type="SMART" id="SM01361"/>
    </source>
</evidence>
<dbReference type="Gene3D" id="2.60.120.1540">
    <property type="match status" value="1"/>
</dbReference>
<dbReference type="InterPro" id="IPR009048">
    <property type="entry name" value="A-macroglobulin_rcpt-bd"/>
</dbReference>